<feature type="transmembrane region" description="Helical" evidence="8">
    <location>
        <begin position="288"/>
        <end position="309"/>
    </location>
</feature>
<dbReference type="HOGENOM" id="CLU_006797_5_2_3"/>
<feature type="transmembrane region" description="Helical" evidence="8">
    <location>
        <begin position="165"/>
        <end position="188"/>
    </location>
</feature>
<dbReference type="AlphaFoldDB" id="B1X1B6"/>
<keyword evidence="8" id="KW-0997">Cell inner membrane</keyword>
<keyword evidence="8 9" id="KW-0961">Cell wall biogenesis/degradation</keyword>
<dbReference type="Pfam" id="PF03023">
    <property type="entry name" value="MurJ"/>
    <property type="match status" value="1"/>
</dbReference>
<dbReference type="GO" id="GO:0071555">
    <property type="term" value="P:cell wall organization"/>
    <property type="evidence" value="ECO:0007669"/>
    <property type="project" value="UniProtKB-UniRule"/>
</dbReference>
<dbReference type="KEGG" id="cyt:cce_1995"/>
<evidence type="ECO:0000256" key="6">
    <source>
        <dbReference type="ARBA" id="ARBA00022989"/>
    </source>
</evidence>
<dbReference type="HAMAP" id="MF_02078">
    <property type="entry name" value="MurJ_MviN"/>
    <property type="match status" value="1"/>
</dbReference>
<dbReference type="CDD" id="cd13123">
    <property type="entry name" value="MATE_MurJ_like"/>
    <property type="match status" value="1"/>
</dbReference>
<evidence type="ECO:0000256" key="7">
    <source>
        <dbReference type="ARBA" id="ARBA00023136"/>
    </source>
</evidence>
<evidence type="ECO:0000313" key="11">
    <source>
        <dbReference type="Proteomes" id="UP000001203"/>
    </source>
</evidence>
<evidence type="ECO:0000256" key="8">
    <source>
        <dbReference type="HAMAP-Rule" id="MF_02078"/>
    </source>
</evidence>
<name>B1X1B6_CROS5</name>
<dbReference type="Proteomes" id="UP000001203">
    <property type="component" value="Chromosome circular"/>
</dbReference>
<dbReference type="PIRSF" id="PIRSF002869">
    <property type="entry name" value="MviN"/>
    <property type="match status" value="1"/>
</dbReference>
<reference evidence="10 11" key="1">
    <citation type="journal article" date="2008" name="Proc. Natl. Acad. Sci. U.S.A.">
        <title>The genome of Cyanothece 51142, a unicellular diazotrophic cyanobacterium important in the marine nitrogen cycle.</title>
        <authorList>
            <person name="Welsh E.A."/>
            <person name="Liberton M."/>
            <person name="Stoeckel J."/>
            <person name="Loh T."/>
            <person name="Elvitigala T."/>
            <person name="Wang C."/>
            <person name="Wollam A."/>
            <person name="Fulton R.S."/>
            <person name="Clifton S.W."/>
            <person name="Jacobs J.M."/>
            <person name="Aurora R."/>
            <person name="Ghosh B.K."/>
            <person name="Sherman L.A."/>
            <person name="Smith R.D."/>
            <person name="Wilson R.K."/>
            <person name="Pakrasi H.B."/>
        </authorList>
    </citation>
    <scope>NUCLEOTIDE SEQUENCE [LARGE SCALE GENOMIC DNA]</scope>
    <source>
        <strain evidence="11">ATCC 51142 / BH68</strain>
    </source>
</reference>
<keyword evidence="11" id="KW-1185">Reference proteome</keyword>
<comment type="function">
    <text evidence="8 9">Involved in peptidoglycan biosynthesis. Transports lipid-linked peptidoglycan precursors from the inner to the outer leaflet of the cytoplasmic membrane.</text>
</comment>
<feature type="transmembrane region" description="Helical" evidence="8">
    <location>
        <begin position="329"/>
        <end position="355"/>
    </location>
</feature>
<keyword evidence="3 8" id="KW-0812">Transmembrane</keyword>
<dbReference type="PANTHER" id="PTHR43486">
    <property type="entry name" value="LIPID II FLIPPASE MURJ-RELATED"/>
    <property type="match status" value="1"/>
</dbReference>
<evidence type="ECO:0000256" key="5">
    <source>
        <dbReference type="ARBA" id="ARBA00022984"/>
    </source>
</evidence>
<dbReference type="GO" id="GO:0009252">
    <property type="term" value="P:peptidoglycan biosynthetic process"/>
    <property type="evidence" value="ECO:0007669"/>
    <property type="project" value="UniProtKB-UniRule"/>
</dbReference>
<evidence type="ECO:0000313" key="10">
    <source>
        <dbReference type="EMBL" id="ACB51345.1"/>
    </source>
</evidence>
<dbReference type="UniPathway" id="UPA00219"/>
<dbReference type="GO" id="GO:0008360">
    <property type="term" value="P:regulation of cell shape"/>
    <property type="evidence" value="ECO:0007669"/>
    <property type="project" value="UniProtKB-UniRule"/>
</dbReference>
<dbReference type="STRING" id="43989.cce_1995"/>
<keyword evidence="8 9" id="KW-0813">Transport</keyword>
<dbReference type="eggNOG" id="COG0728">
    <property type="taxonomic scope" value="Bacteria"/>
</dbReference>
<dbReference type="PANTHER" id="PTHR43486:SF1">
    <property type="entry name" value="LIPID II FLIPPASE MURJ-RELATED"/>
    <property type="match status" value="1"/>
</dbReference>
<keyword evidence="2 8" id="KW-1003">Cell membrane</keyword>
<comment type="subcellular location">
    <subcellularLocation>
        <location evidence="8">Cell inner membrane</location>
        <topology evidence="8">Multi-pass membrane protein</topology>
    </subcellularLocation>
    <subcellularLocation>
        <location evidence="1">Cell membrane</location>
        <topology evidence="1">Multi-pass membrane protein</topology>
    </subcellularLocation>
</comment>
<dbReference type="GO" id="GO:0005886">
    <property type="term" value="C:plasma membrane"/>
    <property type="evidence" value="ECO:0007669"/>
    <property type="project" value="UniProtKB-SubCell"/>
</dbReference>
<feature type="transmembrane region" description="Helical" evidence="8">
    <location>
        <begin position="200"/>
        <end position="221"/>
    </location>
</feature>
<keyword evidence="5 8" id="KW-0573">Peptidoglycan synthesis</keyword>
<dbReference type="NCBIfam" id="TIGR01695">
    <property type="entry name" value="murJ_mviN"/>
    <property type="match status" value="1"/>
</dbReference>
<comment type="pathway">
    <text evidence="8">Cell wall biogenesis; peptidoglycan biosynthesis.</text>
</comment>
<feature type="transmembrane region" description="Helical" evidence="8">
    <location>
        <begin position="459"/>
        <end position="481"/>
    </location>
</feature>
<gene>
    <name evidence="8" type="primary">murJ</name>
    <name evidence="10" type="ordered locus">cce_1995</name>
</gene>
<evidence type="ECO:0000256" key="4">
    <source>
        <dbReference type="ARBA" id="ARBA00022960"/>
    </source>
</evidence>
<dbReference type="InterPro" id="IPR004268">
    <property type="entry name" value="MurJ"/>
</dbReference>
<dbReference type="EMBL" id="CP000806">
    <property type="protein sequence ID" value="ACB51345.1"/>
    <property type="molecule type" value="Genomic_DNA"/>
</dbReference>
<evidence type="ECO:0000256" key="3">
    <source>
        <dbReference type="ARBA" id="ARBA00022692"/>
    </source>
</evidence>
<evidence type="ECO:0000256" key="9">
    <source>
        <dbReference type="PIRNR" id="PIRNR002869"/>
    </source>
</evidence>
<feature type="transmembrane region" description="Helical" evidence="8">
    <location>
        <begin position="493"/>
        <end position="518"/>
    </location>
</feature>
<proteinExistence type="inferred from homology"/>
<feature type="transmembrane region" description="Helical" evidence="8">
    <location>
        <begin position="139"/>
        <end position="159"/>
    </location>
</feature>
<keyword evidence="4 8" id="KW-0133">Cell shape</keyword>
<protein>
    <recommendedName>
        <fullName evidence="8">Probable lipid II flippase MurJ</fullName>
    </recommendedName>
</protein>
<keyword evidence="7 8" id="KW-0472">Membrane</keyword>
<evidence type="ECO:0000256" key="2">
    <source>
        <dbReference type="ARBA" id="ARBA00022475"/>
    </source>
</evidence>
<dbReference type="GO" id="GO:0015648">
    <property type="term" value="F:lipid-linked peptidoglycan transporter activity"/>
    <property type="evidence" value="ECO:0007669"/>
    <property type="project" value="UniProtKB-UniRule"/>
</dbReference>
<feature type="transmembrane region" description="Helical" evidence="8">
    <location>
        <begin position="63"/>
        <end position="83"/>
    </location>
</feature>
<organism evidence="10 11">
    <name type="scientific">Crocosphaera subtropica (strain ATCC 51142 / BH68)</name>
    <name type="common">Cyanothece sp. (strain ATCC 51142)</name>
    <dbReference type="NCBI Taxonomy" id="43989"/>
    <lineage>
        <taxon>Bacteria</taxon>
        <taxon>Bacillati</taxon>
        <taxon>Cyanobacteriota</taxon>
        <taxon>Cyanophyceae</taxon>
        <taxon>Oscillatoriophycideae</taxon>
        <taxon>Chroococcales</taxon>
        <taxon>Aphanothecaceae</taxon>
        <taxon>Crocosphaera</taxon>
        <taxon>Crocosphaera subtropica</taxon>
    </lineage>
</organism>
<feature type="transmembrane region" description="Helical" evidence="8">
    <location>
        <begin position="367"/>
        <end position="384"/>
    </location>
</feature>
<feature type="transmembrane region" description="Helical" evidence="8">
    <location>
        <begin position="103"/>
        <end position="127"/>
    </location>
</feature>
<comment type="similarity">
    <text evidence="8 9">Belongs to the MurJ/MviN family.</text>
</comment>
<feature type="transmembrane region" description="Helical" evidence="8">
    <location>
        <begin position="12"/>
        <end position="32"/>
    </location>
</feature>
<keyword evidence="6 8" id="KW-1133">Transmembrane helix</keyword>
<accession>B1X1B6</accession>
<dbReference type="OrthoDB" id="9804143at2"/>
<dbReference type="PRINTS" id="PR01806">
    <property type="entry name" value="VIRFACTRMVIN"/>
</dbReference>
<feature type="transmembrane region" description="Helical" evidence="8">
    <location>
        <begin position="427"/>
        <end position="447"/>
    </location>
</feature>
<evidence type="ECO:0000256" key="1">
    <source>
        <dbReference type="ARBA" id="ARBA00004651"/>
    </source>
</evidence>
<sequence>MGSAVSINQKKSRSLVSIAGLVAVATLISKIFGLVREQAIAAAFGVGPVVNAYAYAYVIPGFLLILLGGINGPFHSALISVLAKRDKSEAAPLVETVTTLVSTMLLLVTIVLIVFADTFISVLAPGLEGEVKAIAIQQLQIMAPLALLAGLIGIGFGTLNAADQYLLPSISPLFSSVAIVIGVWILMWQFGSNLNNPEHWYLGGMVLAGGTLAGGFLQWLAQVWAQWQAGMGKLRLRFNWRLPGVMDVMKVMGPATLSSGMLHINVYTDLFFASFIENAAAAMRYANFIVLTPLGIISNMILVPFMPVFSRLTAPENWPELKVRIRQGLLLTALTMLPLTAIFIALAPVIIRVIYQRGAFKSADADMVIPVLMAYGIGMFFYLARDVLVRVFYALGDGETPFRISIFNIFLNGFLDFVLYKPFKTPGLVLATIGVNLVSLIIFIAILNKRLGGLPLKEWGNALLALTGISFIAGVASWGVSWSWEQFYSGNNLALQLLQLLLAVATAFVIFLILSIQLKLPEVDLLLSRIKGKFKR</sequence>